<dbReference type="RefSeq" id="WP_203983871.1">
    <property type="nucleotide sequence ID" value="NZ_BOOU01000032.1"/>
</dbReference>
<dbReference type="AlphaFoldDB" id="A0A919QZS7"/>
<protein>
    <recommendedName>
        <fullName evidence="3">Nitroreductase family deazaflavin-dependent oxidoreductase</fullName>
    </recommendedName>
</protein>
<accession>A0A919QZS7</accession>
<dbReference type="Proteomes" id="UP000655287">
    <property type="component" value="Unassembled WGS sequence"/>
</dbReference>
<dbReference type="SUPFAM" id="SSF50475">
    <property type="entry name" value="FMN-binding split barrel"/>
    <property type="match status" value="1"/>
</dbReference>
<name>A0A919QZS7_9ACTN</name>
<dbReference type="EMBL" id="BOOU01000032">
    <property type="protein sequence ID" value="GII77121.1"/>
    <property type="molecule type" value="Genomic_DNA"/>
</dbReference>
<comment type="caution">
    <text evidence="1">The sequence shown here is derived from an EMBL/GenBank/DDBJ whole genome shotgun (WGS) entry which is preliminary data.</text>
</comment>
<keyword evidence="2" id="KW-1185">Reference proteome</keyword>
<evidence type="ECO:0000313" key="2">
    <source>
        <dbReference type="Proteomes" id="UP000655287"/>
    </source>
</evidence>
<evidence type="ECO:0008006" key="3">
    <source>
        <dbReference type="Google" id="ProtNLM"/>
    </source>
</evidence>
<evidence type="ECO:0000313" key="1">
    <source>
        <dbReference type="EMBL" id="GII77121.1"/>
    </source>
</evidence>
<dbReference type="GO" id="GO:0016491">
    <property type="term" value="F:oxidoreductase activity"/>
    <property type="evidence" value="ECO:0007669"/>
    <property type="project" value="InterPro"/>
</dbReference>
<dbReference type="Gene3D" id="2.30.110.10">
    <property type="entry name" value="Electron Transport, Fmn-binding Protein, Chain A"/>
    <property type="match status" value="1"/>
</dbReference>
<dbReference type="NCBIfam" id="TIGR00026">
    <property type="entry name" value="hi_GC_TIGR00026"/>
    <property type="match status" value="1"/>
</dbReference>
<dbReference type="Pfam" id="PF04075">
    <property type="entry name" value="F420H2_quin_red"/>
    <property type="match status" value="1"/>
</dbReference>
<dbReference type="InterPro" id="IPR004378">
    <property type="entry name" value="F420H2_quin_Rdtase"/>
</dbReference>
<dbReference type="InterPro" id="IPR012349">
    <property type="entry name" value="Split_barrel_FMN-bd"/>
</dbReference>
<organism evidence="1 2">
    <name type="scientific">Sphaerisporangium rufum</name>
    <dbReference type="NCBI Taxonomy" id="1381558"/>
    <lineage>
        <taxon>Bacteria</taxon>
        <taxon>Bacillati</taxon>
        <taxon>Actinomycetota</taxon>
        <taxon>Actinomycetes</taxon>
        <taxon>Streptosporangiales</taxon>
        <taxon>Streptosporangiaceae</taxon>
        <taxon>Sphaerisporangium</taxon>
    </lineage>
</organism>
<reference evidence="1" key="1">
    <citation type="submission" date="2021-01" db="EMBL/GenBank/DDBJ databases">
        <title>Whole genome shotgun sequence of Sphaerisporangium rufum NBRC 109079.</title>
        <authorList>
            <person name="Komaki H."/>
            <person name="Tamura T."/>
        </authorList>
    </citation>
    <scope>NUCLEOTIDE SEQUENCE</scope>
    <source>
        <strain evidence="1">NBRC 109079</strain>
    </source>
</reference>
<gene>
    <name evidence="1" type="ORF">Sru01_21030</name>
</gene>
<sequence length="155" mass="16388">MAERSAGTAREMNAEMTARLLAGPPQPLEEGGLALRVLHVPGRRSGRPQRTPLGVTRLDGHDYLVSPEPGRDWVRNVEAAGGCELLAGGTRDARRAVRASGAEAARAVARYLANTRAPWVLSRFPVPAGATPEEVEPHLAALAVFRLEPGSGGGR</sequence>
<proteinExistence type="predicted"/>